<protein>
    <submittedName>
        <fullName evidence="2">Uncharacterized protein</fullName>
    </submittedName>
</protein>
<comment type="caution">
    <text evidence="2">The sequence shown here is derived from an EMBL/GenBank/DDBJ whole genome shotgun (WGS) entry which is preliminary data.</text>
</comment>
<sequence>MIVDKENVKTGWLERPGNIRRLKVAFGIVLGLLAALDFSIHKHAYFHLENLPGFYVIYGFISCAMIVAVSKVLGKLLLLANEGYYDD</sequence>
<keyword evidence="1" id="KW-0812">Transmembrane</keyword>
<gene>
    <name evidence="2" type="ORF">LCGC14_1468610</name>
</gene>
<evidence type="ECO:0000313" key="2">
    <source>
        <dbReference type="EMBL" id="KKM67687.1"/>
    </source>
</evidence>
<organism evidence="2">
    <name type="scientific">marine sediment metagenome</name>
    <dbReference type="NCBI Taxonomy" id="412755"/>
    <lineage>
        <taxon>unclassified sequences</taxon>
        <taxon>metagenomes</taxon>
        <taxon>ecological metagenomes</taxon>
    </lineage>
</organism>
<proteinExistence type="predicted"/>
<feature type="transmembrane region" description="Helical" evidence="1">
    <location>
        <begin position="53"/>
        <end position="73"/>
    </location>
</feature>
<dbReference type="AlphaFoldDB" id="A0A0F9MEV4"/>
<evidence type="ECO:0000256" key="1">
    <source>
        <dbReference type="SAM" id="Phobius"/>
    </source>
</evidence>
<keyword evidence="1" id="KW-1133">Transmembrane helix</keyword>
<accession>A0A0F9MEV4</accession>
<dbReference type="EMBL" id="LAZR01010305">
    <property type="protein sequence ID" value="KKM67687.1"/>
    <property type="molecule type" value="Genomic_DNA"/>
</dbReference>
<reference evidence="2" key="1">
    <citation type="journal article" date="2015" name="Nature">
        <title>Complex archaea that bridge the gap between prokaryotes and eukaryotes.</title>
        <authorList>
            <person name="Spang A."/>
            <person name="Saw J.H."/>
            <person name="Jorgensen S.L."/>
            <person name="Zaremba-Niedzwiedzka K."/>
            <person name="Martijn J."/>
            <person name="Lind A.E."/>
            <person name="van Eijk R."/>
            <person name="Schleper C."/>
            <person name="Guy L."/>
            <person name="Ettema T.J."/>
        </authorList>
    </citation>
    <scope>NUCLEOTIDE SEQUENCE</scope>
</reference>
<keyword evidence="1" id="KW-0472">Membrane</keyword>
<name>A0A0F9MEV4_9ZZZZ</name>
<feature type="transmembrane region" description="Helical" evidence="1">
    <location>
        <begin position="21"/>
        <end position="41"/>
    </location>
</feature>